<evidence type="ECO:0000313" key="2">
    <source>
        <dbReference type="EMBL" id="KAK1300180.1"/>
    </source>
</evidence>
<reference evidence="2" key="1">
    <citation type="journal article" date="2023" name="Nat. Commun.">
        <title>Diploid and tetraploid genomes of Acorus and the evolution of monocots.</title>
        <authorList>
            <person name="Ma L."/>
            <person name="Liu K.W."/>
            <person name="Li Z."/>
            <person name="Hsiao Y.Y."/>
            <person name="Qi Y."/>
            <person name="Fu T."/>
            <person name="Tang G.D."/>
            <person name="Zhang D."/>
            <person name="Sun W.H."/>
            <person name="Liu D.K."/>
            <person name="Li Y."/>
            <person name="Chen G.Z."/>
            <person name="Liu X.D."/>
            <person name="Liao X.Y."/>
            <person name="Jiang Y.T."/>
            <person name="Yu X."/>
            <person name="Hao Y."/>
            <person name="Huang J."/>
            <person name="Zhao X.W."/>
            <person name="Ke S."/>
            <person name="Chen Y.Y."/>
            <person name="Wu W.L."/>
            <person name="Hsu J.L."/>
            <person name="Lin Y.F."/>
            <person name="Huang M.D."/>
            <person name="Li C.Y."/>
            <person name="Huang L."/>
            <person name="Wang Z.W."/>
            <person name="Zhao X."/>
            <person name="Zhong W.Y."/>
            <person name="Peng D.H."/>
            <person name="Ahmad S."/>
            <person name="Lan S."/>
            <person name="Zhang J.S."/>
            <person name="Tsai W.C."/>
            <person name="Van de Peer Y."/>
            <person name="Liu Z.J."/>
        </authorList>
    </citation>
    <scope>NUCLEOTIDE SEQUENCE</scope>
    <source>
        <strain evidence="2">CP</strain>
    </source>
</reference>
<proteinExistence type="predicted"/>
<reference evidence="2" key="2">
    <citation type="submission" date="2023-06" db="EMBL/GenBank/DDBJ databases">
        <authorList>
            <person name="Ma L."/>
            <person name="Liu K.-W."/>
            <person name="Li Z."/>
            <person name="Hsiao Y.-Y."/>
            <person name="Qi Y."/>
            <person name="Fu T."/>
            <person name="Tang G."/>
            <person name="Zhang D."/>
            <person name="Sun W.-H."/>
            <person name="Liu D.-K."/>
            <person name="Li Y."/>
            <person name="Chen G.-Z."/>
            <person name="Liu X.-D."/>
            <person name="Liao X.-Y."/>
            <person name="Jiang Y.-T."/>
            <person name="Yu X."/>
            <person name="Hao Y."/>
            <person name="Huang J."/>
            <person name="Zhao X.-W."/>
            <person name="Ke S."/>
            <person name="Chen Y.-Y."/>
            <person name="Wu W.-L."/>
            <person name="Hsu J.-L."/>
            <person name="Lin Y.-F."/>
            <person name="Huang M.-D."/>
            <person name="Li C.-Y."/>
            <person name="Huang L."/>
            <person name="Wang Z.-W."/>
            <person name="Zhao X."/>
            <person name="Zhong W.-Y."/>
            <person name="Peng D.-H."/>
            <person name="Ahmad S."/>
            <person name="Lan S."/>
            <person name="Zhang J.-S."/>
            <person name="Tsai W.-C."/>
            <person name="Van De Peer Y."/>
            <person name="Liu Z.-J."/>
        </authorList>
    </citation>
    <scope>NUCLEOTIDE SEQUENCE</scope>
    <source>
        <strain evidence="2">CP</strain>
        <tissue evidence="2">Leaves</tissue>
    </source>
</reference>
<dbReference type="PANTHER" id="PTHR31325">
    <property type="entry name" value="OS01G0798800 PROTEIN-RELATED"/>
    <property type="match status" value="1"/>
</dbReference>
<dbReference type="Proteomes" id="UP001180020">
    <property type="component" value="Unassembled WGS sequence"/>
</dbReference>
<comment type="caution">
    <text evidence="2">The sequence shown here is derived from an EMBL/GenBank/DDBJ whole genome shotgun (WGS) entry which is preliminary data.</text>
</comment>
<organism evidence="2 3">
    <name type="scientific">Acorus calamus</name>
    <name type="common">Sweet flag</name>
    <dbReference type="NCBI Taxonomy" id="4465"/>
    <lineage>
        <taxon>Eukaryota</taxon>
        <taxon>Viridiplantae</taxon>
        <taxon>Streptophyta</taxon>
        <taxon>Embryophyta</taxon>
        <taxon>Tracheophyta</taxon>
        <taxon>Spermatophyta</taxon>
        <taxon>Magnoliopsida</taxon>
        <taxon>Liliopsida</taxon>
        <taxon>Acoraceae</taxon>
        <taxon>Acorus</taxon>
    </lineage>
</organism>
<keyword evidence="3" id="KW-1185">Reference proteome</keyword>
<dbReference type="EMBL" id="JAUJYO010000013">
    <property type="protein sequence ID" value="KAK1300180.1"/>
    <property type="molecule type" value="Genomic_DNA"/>
</dbReference>
<dbReference type="InterPro" id="IPR025315">
    <property type="entry name" value="DUF4220"/>
</dbReference>
<gene>
    <name evidence="2" type="ORF">QJS10_CPB13g00873</name>
</gene>
<name>A0AAV9DGY7_ACOCL</name>
<dbReference type="AlphaFoldDB" id="A0AAV9DGY7"/>
<feature type="domain" description="DUF4220" evidence="1">
    <location>
        <begin position="22"/>
        <end position="210"/>
    </location>
</feature>
<evidence type="ECO:0000259" key="1">
    <source>
        <dbReference type="Pfam" id="PF13968"/>
    </source>
</evidence>
<dbReference type="Pfam" id="PF13968">
    <property type="entry name" value="DUF4220"/>
    <property type="match status" value="1"/>
</dbReference>
<accession>A0AAV9DGY7</accession>
<sequence>MSMKNGKGKLRIHGWRSGSVIWFTYLVADYVATTTALGVLSCSTAIVGGGGNSDGSKYKVTTLPSPLSSGPDTITTIALEDNKLWKRHLVGLISQVEITKSVVMKSGRWNQLLVPTVPMILVRVLKVREEDMDAQVMYGSQDKFREFMEDREMESEADVDELEILLETHNHYHMFRRLIVDQILSLHDRNKSNPFFMKLTARQAFRVIEINSL</sequence>
<evidence type="ECO:0000313" key="3">
    <source>
        <dbReference type="Proteomes" id="UP001180020"/>
    </source>
</evidence>
<protein>
    <recommendedName>
        <fullName evidence="1">DUF4220 domain-containing protein</fullName>
    </recommendedName>
</protein>